<evidence type="ECO:0000313" key="1">
    <source>
        <dbReference type="EMBL" id="ASU00090.1"/>
    </source>
</evidence>
<gene>
    <name evidence="1" type="primary">268</name>
    <name evidence="1" type="ORF">PBI_PBS1_268</name>
</gene>
<sequence length="140" mass="15566">MNEKQLKLVESSFMFNEAIRVSKGAPDLKKAIEIALKETNAKAQKKGLTPVKSVNELKDSEELKALFSSSMKSTFSIGKLTKISTQNFKTFNGQVVITEEGPTAKGSMRTVYALYRSKDGKIKTVKVNFKPLLNMKGKMK</sequence>
<dbReference type="Proteomes" id="UP000226236">
    <property type="component" value="Segment"/>
</dbReference>
<dbReference type="EMBL" id="MF360957">
    <property type="protein sequence ID" value="ASU00090.1"/>
    <property type="molecule type" value="Genomic_DNA"/>
</dbReference>
<name>A0A223LCG2_BPPB1</name>
<accession>A0A223LCG2</accession>
<protein>
    <submittedName>
        <fullName evidence="1">Uncharacterized protein</fullName>
    </submittedName>
</protein>
<dbReference type="GeneID" id="40524501"/>
<dbReference type="RefSeq" id="YP_009664469.1">
    <property type="nucleotide sequence ID" value="NC_043027.1"/>
</dbReference>
<organism evidence="1 2">
    <name type="scientific">Bacillus phage PBS1</name>
    <dbReference type="NCBI Taxonomy" id="2884423"/>
    <lineage>
        <taxon>Viruses</taxon>
        <taxon>Duplodnaviria</taxon>
        <taxon>Heunggongvirae</taxon>
        <taxon>Uroviricota</taxon>
        <taxon>Caudoviricetes</taxon>
        <taxon>Takahashivirus</taxon>
        <taxon>Bacillus phage PBS1</taxon>
    </lineage>
</organism>
<keyword evidence="2" id="KW-1185">Reference proteome</keyword>
<reference evidence="1 2" key="1">
    <citation type="submission" date="2017-06" db="EMBL/GenBank/DDBJ databases">
        <authorList>
            <person name="Russell D.A."/>
            <person name="Jacobs-Sera D."/>
            <person name="Duda R."/>
            <person name="Hatfull G.F."/>
            <person name="Hendrix R.W."/>
        </authorList>
    </citation>
    <scope>NUCLEOTIDE SEQUENCE [LARGE SCALE GENOMIC DNA]</scope>
</reference>
<proteinExistence type="predicted"/>
<evidence type="ECO:0000313" key="2">
    <source>
        <dbReference type="Proteomes" id="UP000226236"/>
    </source>
</evidence>